<reference evidence="1" key="1">
    <citation type="submission" date="2021-04" db="EMBL/GenBank/DDBJ databases">
        <title>Genomic sequence of Actinosynnema pretiosum subsp. pretiosum ATCC 31280 (C-14919).</title>
        <authorList>
            <person name="Bai L."/>
            <person name="Wang X."/>
            <person name="Xiao Y."/>
        </authorList>
    </citation>
    <scope>NUCLEOTIDE SEQUENCE</scope>
    <source>
        <strain evidence="1">ATCC 31280</strain>
    </source>
</reference>
<dbReference type="AlphaFoldDB" id="A0AA45L1X0"/>
<organism evidence="1 2">
    <name type="scientific">Actinosynnema pretiosum subsp. pretiosum</name>
    <dbReference type="NCBI Taxonomy" id="103721"/>
    <lineage>
        <taxon>Bacteria</taxon>
        <taxon>Bacillati</taxon>
        <taxon>Actinomycetota</taxon>
        <taxon>Actinomycetes</taxon>
        <taxon>Pseudonocardiales</taxon>
        <taxon>Pseudonocardiaceae</taxon>
        <taxon>Actinosynnema</taxon>
    </lineage>
</organism>
<name>A0AA45L1X0_9PSEU</name>
<accession>A0AA45L1X0</accession>
<sequence length="75" mass="7867">MGKILRGDVSVVPLELAALLDLFGVEGDARRAGALGRGVPAEAAEDAVGHGGPGPVAEVLQHRSWCRRAWPGRRD</sequence>
<gene>
    <name evidence="1" type="ORF">KCV87_20700</name>
</gene>
<evidence type="ECO:0000313" key="1">
    <source>
        <dbReference type="EMBL" id="QUF01944.1"/>
    </source>
</evidence>
<dbReference type="Proteomes" id="UP000677152">
    <property type="component" value="Chromosome"/>
</dbReference>
<dbReference type="EMBL" id="CP073249">
    <property type="protein sequence ID" value="QUF01944.1"/>
    <property type="molecule type" value="Genomic_DNA"/>
</dbReference>
<evidence type="ECO:0000313" key="2">
    <source>
        <dbReference type="Proteomes" id="UP000677152"/>
    </source>
</evidence>
<protein>
    <submittedName>
        <fullName evidence="1">Uncharacterized protein</fullName>
    </submittedName>
</protein>
<proteinExistence type="predicted"/>